<feature type="compositionally biased region" description="Basic and acidic residues" evidence="5">
    <location>
        <begin position="1737"/>
        <end position="1746"/>
    </location>
</feature>
<evidence type="ECO:0000259" key="6">
    <source>
        <dbReference type="PROSITE" id="PS50002"/>
    </source>
</evidence>
<feature type="compositionally biased region" description="Pro residues" evidence="5">
    <location>
        <begin position="1434"/>
        <end position="1443"/>
    </location>
</feature>
<feature type="region of interest" description="Disordered" evidence="5">
    <location>
        <begin position="2790"/>
        <end position="2811"/>
    </location>
</feature>
<evidence type="ECO:0000256" key="5">
    <source>
        <dbReference type="SAM" id="MobiDB-lite"/>
    </source>
</evidence>
<feature type="region of interest" description="Disordered" evidence="5">
    <location>
        <begin position="1116"/>
        <end position="1449"/>
    </location>
</feature>
<feature type="compositionally biased region" description="Basic and acidic residues" evidence="5">
    <location>
        <begin position="1832"/>
        <end position="1846"/>
    </location>
</feature>
<feature type="compositionally biased region" description="Polar residues" evidence="5">
    <location>
        <begin position="2247"/>
        <end position="2259"/>
    </location>
</feature>
<dbReference type="PANTHER" id="PTHR14167:SF116">
    <property type="entry name" value="CAP, ISOFORM AC"/>
    <property type="match status" value="1"/>
</dbReference>
<feature type="region of interest" description="Disordered" evidence="5">
    <location>
        <begin position="390"/>
        <end position="516"/>
    </location>
</feature>
<feature type="region of interest" description="Disordered" evidence="5">
    <location>
        <begin position="2226"/>
        <end position="2263"/>
    </location>
</feature>
<dbReference type="InterPro" id="IPR003127">
    <property type="entry name" value="SoHo_dom"/>
</dbReference>
<keyword evidence="3" id="KW-0965">Cell junction</keyword>
<feature type="compositionally biased region" description="Polar residues" evidence="5">
    <location>
        <begin position="2070"/>
        <end position="2086"/>
    </location>
</feature>
<feature type="compositionally biased region" description="Polar residues" evidence="5">
    <location>
        <begin position="2878"/>
        <end position="2891"/>
    </location>
</feature>
<feature type="domain" description="SH3" evidence="6">
    <location>
        <begin position="2644"/>
        <end position="2703"/>
    </location>
</feature>
<name>A0ABP0GH67_CLALP</name>
<sequence>MNSSGHDPKLRKQVRKDLRSMHEDLSFWSSSLKEKDFVQLRNKPKIHDSIQALSEKWRPLSISFQKSLQEEEKNPEEVVASVHQSISAFSNRYRPLSMSFQQFQQQMLPPDEALPMSDPEEDQEDSYDFHKEISRLAQRLFYASNRELYFKERAEKAIHILDDETLRYEVWRLKEQCSRSTSVASVDDPFSRKLEDILESDEDFHFQGEDKSDVTDFELDDSESERIVQSHASLKYETSTVIGDVSYDTRNDISHQHSKVTSDDENEIHLILTSLVDNLTLQENEPITADTSEHENTKEQVESEMVEEEDEHPHSPVCRKISFASSSSDSGEETINSSSSESDNSTSKEEDGGVSNVENTVKTSQIVHETSSYSNESYASVILVETSAKHQRYQEEAEPLNITEATAEQTSSKGEIQSIEQKNFQSAKKEPSSGVSSKHEHTTSSKQGEHEKGVEIPPLPPKLSKLSVQSSFAESANEQEVNQITEENGSKEEVVFSDEEGNVPPNSPTSANITTTQSNFPMFSQLETVAELPTDIALVDTVQDTAFSREDENIVDVITSEEILVQRSVYVEFSKTDEEDIKVEEKQVLVEGKQKTDELMLQDDKLNKLNMSSRSDFHASIDGTDEAKTAEESMSHDVEDKKGSELVVSNNLEVMTDVNFHPKDGKVLSEISNNDLQNEAEIVIAASAIVHSAVEESIQPNEPSDSASEAQQKTSSTTNSQECHQDKNVGMVENEKPIVISRVPVDNLTKSDKLVVNQIAEKEEVEHQVTTEFVSITHVVTSQVTKTTIEQQGIVQVDNKITSSELEHEFKDSSVPILSEDRCNGSQSGPTTVKEIQGLKESSSDQNQTAATFIDRHGAVFKKDVVENIAAKESVHSVKLMSDPQVPEDSSQSEVEDEVNHNEEESLKIKDHSDVQDKASLVKIESATLVSTDEKEVSVAVALSVADAAITVTGGGDLTPSKTPMHGNGDLQTAMIVTDNSPDPIDESFSETKAREMEEKDELAEKRIETAVEIQSSSVLVTTEQVKKIEVVEEHIETNTVSQIVQTSETGTSLTKIIPVVKTDEMNTEVETEPRAQPARAVEVAKKVEASSLAELTDEDTLDGVKLIPNKPFILHSADDTLPPPGESLPPPPSDNASEIPRSQNDDGSQISSSPPTYNEPPVSLMPSGEALPTPSPPGDDAPIPLLPPNDAPAPHIPSPSSDDVPPIPPSPDDNTSLTLGDGASPIPPPGDDAPPIPLPPGDDAPPIPSPPGDDAPPIPPPPGDDAPHIPLPPGDDATPIHKPTDDDAVPTIPPPPGDDAPSIPPPPYDNTSLILGDGASPIPPPGDDAPPIPLPPVDDATPIPQPTDDDAVPTIPPPPDNDAPSIPSPPRDEAPPIPPPPGDEAPPIPPPPGDDAPPIPPPGDDAPHQGDDAPPIPPPPGDEAALQPAPADEAPPFPPPTPTDDLSPILLLGTVASIPQNKKPVTEIAKLSSAEATCNEIKKPQQNELNKEHFTKLHSVTDNDDDKTESQFGFSQEKITKNSKFLFEQKRSMFETTSGNSTSQYNADKLSQTQSGIVRAHLQKFQSQSDTSVKKNISQFETVIEKRSHSQVFMAQKQQGFIGTGQKASANSKLSSSKTESHITSVTAKPFAAGAAGVHPMKASKKVHFLATAEPSEGEENTGKRLVSPPPIISPTPKLPQKPADEVKSVEVVSSPSVITFSPKSLSTPNSTISPKPWQTRNEMRSVRIGQPSKTLPKDLTKKEVSPIPLPPSDGTSPIPPPPNDDAPPIPPPPLDDAPPVPPLPSDNAPPIPPPPTDNAPPIPPLPNDGAPPIPPSPTENKQAAPTEDETSVRDRSTRRNSDAFLLKSEKEIDDLLKVVNLTVIQMEEELSGLNRTELDSNITFVPITSDAPKPFSSLIGKPKFKAIKFGLGKQKPSIPPSQAHIGFDNSSTNITDHHLSDVHEEQVESKVILHQNEDFINNEQSTENDCPAIPPSTLSSENFDSAELVMDKSPIDTEDKLNVREPTPTSSPEDISSNKSTSSEEISERPYTDDDMDDTEFGEHILSSPIHTETGSAESDSHVGDSAVSESHLSVTVPLQSSGLFSECNLHGSEGTLKPTNEDFILPPPPSDDFLASQTNQGPAANVARQHTSTYQAKTSVWSPPPKEDDDMPLPPPPPDLPASPPASAGLVSASGFLHKDKPTRFRSVARPITKETEIKCNGTLNNAHTNGVSSLSYLEQNGVTESHLSSESATNTANEKKIATHTSIRPQLQPPSRRNDGRYVTLLRDTRKILIKPGNVASGKLETTSKYTMDGKPLPGANNPNVDVTPEEQLPSGAVYQTTSKDGDVMHTDTYYPANDQNDAKTVVLERTKTTTIMQAPHHQGIGPVSENGVPYALRSTVDDSKHWYKNMFKQMHKVGANEEPANASGGQSNPAVESHGSHEQHTSVELSKPTKVGRITDYQPAAPYVVENVPVKSNLNRRPNYQSYTRPNATERKEPCRSSSLEDFAKTDWTEFFDDVRKPVTVRSDVLKDHQNVTQEPTAISHKPTTSPTHRMQTSSYSAKPKTIMPEVKKTVSNHQSTKHTSKTTEELRQPARVKFDFSAQTSKELSLKKGQTIIVTKRIDENWYTAQSVDGSRSGIVPVQYVELLSASASPEKPRRNGQARAKFDFTGSTKNELSFKKGDEITILKKVDSNWYRGKLASATGILPSVYVEILVEPEEGSPRKGAPAELEVKPKSSRSSATHSQQSSSLSQASSNSEPDENDKKNRAAFLAHSVVGSISSLHSRDSSVHREDDIFVHEEKIASQAESTSPKHGGKSPRQIQVKQHDAGVRISPVGYKVTHHPDPITYPKETASSPVSQSPLDLSELNKVAEALEKGDAHSNVLNLPSPPAGSSQMSGPSSIMTPSIPSYPSSNISTQPSSPRMSTSPPPVDYGQVIGRYVTLYAYESSNDDELDLVPGDIVMVVETCDDGWFVGTCQRTGSFGTFPGNYVSLTDT</sequence>
<feature type="compositionally biased region" description="Basic and acidic residues" evidence="5">
    <location>
        <begin position="1483"/>
        <end position="1502"/>
    </location>
</feature>
<organism evidence="8 9">
    <name type="scientific">Clavelina lepadiformis</name>
    <name type="common">Light-bulb sea squirt</name>
    <name type="synonym">Ascidia lepadiformis</name>
    <dbReference type="NCBI Taxonomy" id="159417"/>
    <lineage>
        <taxon>Eukaryota</taxon>
        <taxon>Metazoa</taxon>
        <taxon>Chordata</taxon>
        <taxon>Tunicata</taxon>
        <taxon>Ascidiacea</taxon>
        <taxon>Aplousobranchia</taxon>
        <taxon>Clavelinidae</taxon>
        <taxon>Clavelina</taxon>
    </lineage>
</organism>
<dbReference type="EMBL" id="CAWYQH010000119">
    <property type="protein sequence ID" value="CAK8691102.1"/>
    <property type="molecule type" value="Genomic_DNA"/>
</dbReference>
<feature type="compositionally biased region" description="Low complexity" evidence="5">
    <location>
        <begin position="2724"/>
        <end position="2744"/>
    </location>
</feature>
<feature type="compositionally biased region" description="Polar residues" evidence="5">
    <location>
        <begin position="2226"/>
        <end position="2240"/>
    </location>
</feature>
<dbReference type="Pfam" id="PF02208">
    <property type="entry name" value="Sorb"/>
    <property type="match status" value="1"/>
</dbReference>
<feature type="compositionally biased region" description="Basic and acidic residues" evidence="5">
    <location>
        <begin position="1994"/>
        <end position="2005"/>
    </location>
</feature>
<gene>
    <name evidence="8" type="ORF">CVLEPA_LOCUS23699</name>
</gene>
<feature type="compositionally biased region" description="Low complexity" evidence="5">
    <location>
        <begin position="2892"/>
        <end position="2913"/>
    </location>
</feature>
<reference evidence="8 9" key="1">
    <citation type="submission" date="2024-02" db="EMBL/GenBank/DDBJ databases">
        <authorList>
            <person name="Daric V."/>
            <person name="Darras S."/>
        </authorList>
    </citation>
    <scope>NUCLEOTIDE SEQUENCE [LARGE SCALE GENOMIC DNA]</scope>
</reference>
<feature type="region of interest" description="Disordered" evidence="5">
    <location>
        <begin position="2406"/>
        <end position="2440"/>
    </location>
</feature>
<feature type="compositionally biased region" description="Polar residues" evidence="5">
    <location>
        <begin position="2118"/>
        <end position="2144"/>
    </location>
</feature>
<feature type="compositionally biased region" description="Polar residues" evidence="5">
    <location>
        <begin position="2051"/>
        <end position="2060"/>
    </location>
</feature>
<feature type="compositionally biased region" description="Polar residues" evidence="5">
    <location>
        <begin position="468"/>
        <end position="487"/>
    </location>
</feature>
<feature type="compositionally biased region" description="Polar residues" evidence="5">
    <location>
        <begin position="2461"/>
        <end position="2476"/>
    </location>
</feature>
<feature type="region of interest" description="Disordered" evidence="5">
    <location>
        <begin position="878"/>
        <end position="905"/>
    </location>
</feature>
<accession>A0ABP0GH67</accession>
<feature type="region of interest" description="Disordered" evidence="5">
    <location>
        <begin position="285"/>
        <end position="378"/>
    </location>
</feature>
<feature type="compositionally biased region" description="Pro residues" evidence="5">
    <location>
        <begin position="1174"/>
        <end position="1198"/>
    </location>
</feature>
<feature type="domain" description="SoHo" evidence="7">
    <location>
        <begin position="2360"/>
        <end position="2421"/>
    </location>
</feature>
<dbReference type="Pfam" id="PF14604">
    <property type="entry name" value="SH3_9"/>
    <property type="match status" value="1"/>
</dbReference>
<dbReference type="SMART" id="SM00459">
    <property type="entry name" value="Sorb"/>
    <property type="match status" value="1"/>
</dbReference>
<feature type="compositionally biased region" description="Pro residues" evidence="5">
    <location>
        <begin position="1292"/>
        <end position="1309"/>
    </location>
</feature>
<feature type="compositionally biased region" description="Pro residues" evidence="5">
    <location>
        <begin position="2155"/>
        <end position="2167"/>
    </location>
</feature>
<dbReference type="InterPro" id="IPR036028">
    <property type="entry name" value="SH3-like_dom_sf"/>
</dbReference>
<feature type="region of interest" description="Disordered" evidence="5">
    <location>
        <begin position="616"/>
        <end position="642"/>
    </location>
</feature>
<feature type="compositionally biased region" description="Polar residues" evidence="5">
    <location>
        <begin position="403"/>
        <end position="426"/>
    </location>
</feature>
<dbReference type="PROSITE" id="PS50831">
    <property type="entry name" value="SOHO"/>
    <property type="match status" value="1"/>
</dbReference>
<dbReference type="CDD" id="cd11780">
    <property type="entry name" value="SH3_Sorbs_3"/>
    <property type="match status" value="1"/>
</dbReference>
<feature type="region of interest" description="Disordered" evidence="5">
    <location>
        <begin position="2705"/>
        <end position="2750"/>
    </location>
</feature>
<feature type="compositionally biased region" description="Pro residues" evidence="5">
    <location>
        <begin position="1122"/>
        <end position="1134"/>
    </location>
</feature>
<feature type="compositionally biased region" description="Pro residues" evidence="5">
    <location>
        <begin position="1355"/>
        <end position="1405"/>
    </location>
</feature>
<keyword evidence="9" id="KW-1185">Reference proteome</keyword>
<feature type="region of interest" description="Disordered" evidence="5">
    <location>
        <begin position="2461"/>
        <end position="2486"/>
    </location>
</feature>
<feature type="compositionally biased region" description="Basic and acidic residues" evidence="5">
    <location>
        <begin position="291"/>
        <end position="301"/>
    </location>
</feature>
<dbReference type="PROSITE" id="PS50002">
    <property type="entry name" value="SH3"/>
    <property type="match status" value="3"/>
</dbReference>
<dbReference type="SMART" id="SM00326">
    <property type="entry name" value="SH3"/>
    <property type="match status" value="3"/>
</dbReference>
<comment type="caution">
    <text evidence="8">The sequence shown here is derived from an EMBL/GenBank/DDBJ whole genome shotgun (WGS) entry which is preliminary data.</text>
</comment>
<evidence type="ECO:0000259" key="7">
    <source>
        <dbReference type="PROSITE" id="PS50831"/>
    </source>
</evidence>
<feature type="compositionally biased region" description="Polar residues" evidence="5">
    <location>
        <begin position="1700"/>
        <end position="1722"/>
    </location>
</feature>
<feature type="domain" description="SH3" evidence="6">
    <location>
        <begin position="2575"/>
        <end position="2636"/>
    </location>
</feature>
<feature type="region of interest" description="Disordered" evidence="5">
    <location>
        <begin position="695"/>
        <end position="730"/>
    </location>
</feature>
<dbReference type="PANTHER" id="PTHR14167">
    <property type="entry name" value="SH3 DOMAIN-CONTAINING"/>
    <property type="match status" value="1"/>
</dbReference>
<feature type="compositionally biased region" description="Pro residues" evidence="5">
    <location>
        <begin position="1226"/>
        <end position="1274"/>
    </location>
</feature>
<feature type="domain" description="SH3" evidence="6">
    <location>
        <begin position="2922"/>
        <end position="2983"/>
    </location>
</feature>
<dbReference type="SUPFAM" id="SSF50044">
    <property type="entry name" value="SH3-domain"/>
    <property type="match status" value="3"/>
</dbReference>
<feature type="compositionally biased region" description="Basic and acidic residues" evidence="5">
    <location>
        <begin position="427"/>
        <end position="454"/>
    </location>
</feature>
<comment type="subcellular location">
    <subcellularLocation>
        <location evidence="1">Cell junction</location>
    </subcellularLocation>
</comment>
<evidence type="ECO:0000313" key="8">
    <source>
        <dbReference type="EMBL" id="CAK8691102.1"/>
    </source>
</evidence>
<feature type="compositionally biased region" description="Polar residues" evidence="5">
    <location>
        <begin position="356"/>
        <end position="378"/>
    </location>
</feature>
<feature type="region of interest" description="Disordered" evidence="5">
    <location>
        <begin position="2867"/>
        <end position="2917"/>
    </location>
</feature>
<feature type="region of interest" description="Disordered" evidence="5">
    <location>
        <begin position="1654"/>
        <end position="1846"/>
    </location>
</feature>
<feature type="compositionally biased region" description="Pro residues" evidence="5">
    <location>
        <begin position="1322"/>
        <end position="1337"/>
    </location>
</feature>
<dbReference type="Gene3D" id="2.30.30.40">
    <property type="entry name" value="SH3 Domains"/>
    <property type="match status" value="3"/>
</dbReference>
<keyword evidence="2 4" id="KW-0728">SH3 domain</keyword>
<dbReference type="InterPro" id="IPR050384">
    <property type="entry name" value="Endophilin_SH3RF"/>
</dbReference>
<evidence type="ECO:0000256" key="3">
    <source>
        <dbReference type="ARBA" id="ARBA00022949"/>
    </source>
</evidence>
<feature type="compositionally biased region" description="Low complexity" evidence="5">
    <location>
        <begin position="2168"/>
        <end position="2177"/>
    </location>
</feature>
<dbReference type="Proteomes" id="UP001642483">
    <property type="component" value="Unassembled WGS sequence"/>
</dbReference>
<proteinExistence type="predicted"/>
<evidence type="ECO:0000313" key="9">
    <source>
        <dbReference type="Proteomes" id="UP001642483"/>
    </source>
</evidence>
<feature type="compositionally biased region" description="Pro residues" evidence="5">
    <location>
        <begin position="1669"/>
        <end position="1681"/>
    </location>
</feature>
<feature type="region of interest" description="Disordered" evidence="5">
    <location>
        <begin position="1994"/>
        <end position="2179"/>
    </location>
</feature>
<feature type="compositionally biased region" description="Polar residues" evidence="5">
    <location>
        <begin position="1135"/>
        <end position="1157"/>
    </location>
</feature>
<feature type="compositionally biased region" description="Pro residues" evidence="5">
    <location>
        <begin position="1749"/>
        <end position="1819"/>
    </location>
</feature>
<feature type="compositionally biased region" description="Low complexity" evidence="5">
    <location>
        <begin position="320"/>
        <end position="345"/>
    </location>
</feature>
<dbReference type="InterPro" id="IPR001452">
    <property type="entry name" value="SH3_domain"/>
</dbReference>
<feature type="region of interest" description="Disordered" evidence="5">
    <location>
        <begin position="2525"/>
        <end position="2546"/>
    </location>
</feature>
<feature type="compositionally biased region" description="Polar residues" evidence="5">
    <location>
        <begin position="698"/>
        <end position="722"/>
    </location>
</feature>
<evidence type="ECO:0000256" key="1">
    <source>
        <dbReference type="ARBA" id="ARBA00004282"/>
    </source>
</evidence>
<evidence type="ECO:0000256" key="2">
    <source>
        <dbReference type="ARBA" id="ARBA00022443"/>
    </source>
</evidence>
<dbReference type="Pfam" id="PF00018">
    <property type="entry name" value="SH3_1"/>
    <property type="match status" value="2"/>
</dbReference>
<feature type="compositionally biased region" description="Low complexity" evidence="5">
    <location>
        <begin position="2015"/>
        <end position="2026"/>
    </location>
</feature>
<evidence type="ECO:0000256" key="4">
    <source>
        <dbReference type="PROSITE-ProRule" id="PRU00192"/>
    </source>
</evidence>
<protein>
    <submittedName>
        <fullName evidence="8">Uncharacterized protein</fullName>
    </submittedName>
</protein>
<feature type="region of interest" description="Disordered" evidence="5">
    <location>
        <begin position="1483"/>
        <end position="1516"/>
    </location>
</feature>